<reference evidence="2" key="1">
    <citation type="submission" date="2020-05" db="EMBL/GenBank/DDBJ databases">
        <title>WGS assembly of Panicum virgatum.</title>
        <authorList>
            <person name="Lovell J.T."/>
            <person name="Jenkins J."/>
            <person name="Shu S."/>
            <person name="Juenger T.E."/>
            <person name="Schmutz J."/>
        </authorList>
    </citation>
    <scope>NUCLEOTIDE SEQUENCE</scope>
    <source>
        <strain evidence="2">AP13</strain>
    </source>
</reference>
<dbReference type="EMBL" id="CM029040">
    <property type="protein sequence ID" value="KAG2635612.1"/>
    <property type="molecule type" value="Genomic_DNA"/>
</dbReference>
<evidence type="ECO:0000256" key="1">
    <source>
        <dbReference type="SAM" id="Phobius"/>
    </source>
</evidence>
<gene>
    <name evidence="2" type="ORF">PVAP13_2NG400500</name>
</gene>
<accession>A0A8T0VH79</accession>
<dbReference type="Proteomes" id="UP000823388">
    <property type="component" value="Chromosome 2N"/>
</dbReference>
<comment type="caution">
    <text evidence="2">The sequence shown here is derived from an EMBL/GenBank/DDBJ whole genome shotgun (WGS) entry which is preliminary data.</text>
</comment>
<feature type="transmembrane region" description="Helical" evidence="1">
    <location>
        <begin position="134"/>
        <end position="153"/>
    </location>
</feature>
<keyword evidence="1" id="KW-0812">Transmembrane</keyword>
<dbReference type="AlphaFoldDB" id="A0A8T0VH79"/>
<name>A0A8T0VH79_PANVG</name>
<evidence type="ECO:0000313" key="2">
    <source>
        <dbReference type="EMBL" id="KAG2635612.1"/>
    </source>
</evidence>
<keyword evidence="1" id="KW-1133">Transmembrane helix</keyword>
<keyword evidence="3" id="KW-1185">Reference proteome</keyword>
<feature type="transmembrane region" description="Helical" evidence="1">
    <location>
        <begin position="20"/>
        <end position="39"/>
    </location>
</feature>
<organism evidence="2 3">
    <name type="scientific">Panicum virgatum</name>
    <name type="common">Blackwell switchgrass</name>
    <dbReference type="NCBI Taxonomy" id="38727"/>
    <lineage>
        <taxon>Eukaryota</taxon>
        <taxon>Viridiplantae</taxon>
        <taxon>Streptophyta</taxon>
        <taxon>Embryophyta</taxon>
        <taxon>Tracheophyta</taxon>
        <taxon>Spermatophyta</taxon>
        <taxon>Magnoliopsida</taxon>
        <taxon>Liliopsida</taxon>
        <taxon>Poales</taxon>
        <taxon>Poaceae</taxon>
        <taxon>PACMAD clade</taxon>
        <taxon>Panicoideae</taxon>
        <taxon>Panicodae</taxon>
        <taxon>Paniceae</taxon>
        <taxon>Panicinae</taxon>
        <taxon>Panicum</taxon>
        <taxon>Panicum sect. Hiantes</taxon>
    </lineage>
</organism>
<protein>
    <recommendedName>
        <fullName evidence="4">Zinc finger GRF-type domain-containing protein</fullName>
    </recommendedName>
</protein>
<keyword evidence="1" id="KW-0472">Membrane</keyword>
<evidence type="ECO:0008006" key="4">
    <source>
        <dbReference type="Google" id="ProtNLM"/>
    </source>
</evidence>
<evidence type="ECO:0000313" key="3">
    <source>
        <dbReference type="Proteomes" id="UP000823388"/>
    </source>
</evidence>
<proteinExistence type="predicted"/>
<sequence>MSQGGESSASRRSRSKMRHFPVGVETGLLLVICPLCKMARVIERRSRRENENIGRVFFKCPRDNVPGPTRCGYYRFQRNYLDDLVEGKYVQFFDVENGVEDIEEMQSGEVEQGPNGGGMNKEVEARMESLSKTVRLLVVLVVGLCALVVGYLLK</sequence>